<evidence type="ECO:0008006" key="3">
    <source>
        <dbReference type="Google" id="ProtNLM"/>
    </source>
</evidence>
<proteinExistence type="predicted"/>
<dbReference type="EMBL" id="JAAQHG020000016">
    <property type="protein sequence ID" value="KAL1586111.1"/>
    <property type="molecule type" value="Genomic_DNA"/>
</dbReference>
<name>A0AB34KPI9_9PEZI</name>
<gene>
    <name evidence="1" type="ORF">WHR41_04748</name>
</gene>
<dbReference type="InterPro" id="IPR018531">
    <property type="entry name" value="DUF1993"/>
</dbReference>
<organism evidence="1 2">
    <name type="scientific">Cladosporium halotolerans</name>
    <dbReference type="NCBI Taxonomy" id="1052096"/>
    <lineage>
        <taxon>Eukaryota</taxon>
        <taxon>Fungi</taxon>
        <taxon>Dikarya</taxon>
        <taxon>Ascomycota</taxon>
        <taxon>Pezizomycotina</taxon>
        <taxon>Dothideomycetes</taxon>
        <taxon>Dothideomycetidae</taxon>
        <taxon>Cladosporiales</taxon>
        <taxon>Cladosporiaceae</taxon>
        <taxon>Cladosporium</taxon>
    </lineage>
</organism>
<accession>A0AB34KPI9</accession>
<dbReference type="Gene3D" id="1.20.120.450">
    <property type="entry name" value="dinb family like domain"/>
    <property type="match status" value="1"/>
</dbReference>
<evidence type="ECO:0000313" key="2">
    <source>
        <dbReference type="Proteomes" id="UP000803884"/>
    </source>
</evidence>
<dbReference type="GeneID" id="96006192"/>
<comment type="caution">
    <text evidence="1">The sequence shown here is derived from an EMBL/GenBank/DDBJ whole genome shotgun (WGS) entry which is preliminary data.</text>
</comment>
<dbReference type="PANTHER" id="PTHR36922">
    <property type="entry name" value="BLL2446 PROTEIN"/>
    <property type="match status" value="1"/>
</dbReference>
<dbReference type="RefSeq" id="XP_069229216.1">
    <property type="nucleotide sequence ID" value="XM_069373354.1"/>
</dbReference>
<dbReference type="SUPFAM" id="SSF109854">
    <property type="entry name" value="DinB/YfiT-like putative metalloenzymes"/>
    <property type="match status" value="1"/>
</dbReference>
<dbReference type="Proteomes" id="UP000803884">
    <property type="component" value="Unassembled WGS sequence"/>
</dbReference>
<evidence type="ECO:0000313" key="1">
    <source>
        <dbReference type="EMBL" id="KAL1586111.1"/>
    </source>
</evidence>
<protein>
    <recommendedName>
        <fullName evidence="3">DUF1993 domain-containing protein</fullName>
    </recommendedName>
</protein>
<reference evidence="1 2" key="1">
    <citation type="journal article" date="2020" name="Microbiol. Resour. Announc.">
        <title>Draft Genome Sequence of a Cladosporium Species Isolated from the Mesophotic Ascidian Didemnum maculosum.</title>
        <authorList>
            <person name="Gioti A."/>
            <person name="Siaperas R."/>
            <person name="Nikolaivits E."/>
            <person name="Le Goff G."/>
            <person name="Ouazzani J."/>
            <person name="Kotoulas G."/>
            <person name="Topakas E."/>
        </authorList>
    </citation>
    <scope>NUCLEOTIDE SEQUENCE [LARGE SCALE GENOMIC DNA]</scope>
    <source>
        <strain evidence="1 2">TM138-S3</strain>
    </source>
</reference>
<sequence>MATARCVYHANSAASIPLFIRGLTQLSHVLSKGESWAKENSKAPDELLQARLAPDMQPLRFQIHFACNSAKAVLSRVAGFEWVAEKDDETTLAQMQERLARTVALLRTAEDKKEAFVGKEELEVTVAIPGRELKFPALVYLQFWTVPNFFFHITTAYDILRHLGVQIGKPDFLGAP</sequence>
<dbReference type="InterPro" id="IPR034660">
    <property type="entry name" value="DinB/YfiT-like"/>
</dbReference>
<dbReference type="PANTHER" id="PTHR36922:SF1">
    <property type="entry name" value="DUF1993 DOMAIN-CONTAINING PROTEIN"/>
    <property type="match status" value="1"/>
</dbReference>
<keyword evidence="2" id="KW-1185">Reference proteome</keyword>
<dbReference type="AlphaFoldDB" id="A0AB34KPI9"/>
<dbReference type="Pfam" id="PF09351">
    <property type="entry name" value="DUF1993"/>
    <property type="match status" value="1"/>
</dbReference>